<keyword evidence="4" id="KW-1185">Reference proteome</keyword>
<keyword evidence="2" id="KW-0812">Transmembrane</keyword>
<gene>
    <name evidence="3" type="ORF">EDB81DRAFT_882947</name>
</gene>
<evidence type="ECO:0000256" key="2">
    <source>
        <dbReference type="SAM" id="Phobius"/>
    </source>
</evidence>
<feature type="region of interest" description="Disordered" evidence="1">
    <location>
        <begin position="1"/>
        <end position="40"/>
    </location>
</feature>
<feature type="transmembrane region" description="Helical" evidence="2">
    <location>
        <begin position="65"/>
        <end position="83"/>
    </location>
</feature>
<evidence type="ECO:0000313" key="4">
    <source>
        <dbReference type="Proteomes" id="UP000738349"/>
    </source>
</evidence>
<dbReference type="AlphaFoldDB" id="A0A9P9EZP5"/>
<dbReference type="EMBL" id="JAGMUV010000007">
    <property type="protein sequence ID" value="KAH7148528.1"/>
    <property type="molecule type" value="Genomic_DNA"/>
</dbReference>
<keyword evidence="2" id="KW-1133">Transmembrane helix</keyword>
<protein>
    <submittedName>
        <fullName evidence="3">Uncharacterized protein</fullName>
    </submittedName>
</protein>
<comment type="caution">
    <text evidence="3">The sequence shown here is derived from an EMBL/GenBank/DDBJ whole genome shotgun (WGS) entry which is preliminary data.</text>
</comment>
<evidence type="ECO:0000256" key="1">
    <source>
        <dbReference type="SAM" id="MobiDB-lite"/>
    </source>
</evidence>
<dbReference type="Proteomes" id="UP000738349">
    <property type="component" value="Unassembled WGS sequence"/>
</dbReference>
<sequence>MGQGHEAADWPPLGGQPSGTLHGREHTLSEAGDMPVPGSTIHVQSRLDGMSKMVYVGPPGCLSTSYLSLTGITAYFFCILWTLRLGRRQEKPPSGGLPLRRHVSWLDGSRTDSLTTHCCFMSKQPRPAGQRSCSKPLKKNTSGGLDGTIAPWLHLLCRHEPQPPLPAGFGATVDPNVAWSLDAKAVAYCHAHGISSALHTNFGGPQEKALGSTP</sequence>
<proteinExistence type="predicted"/>
<accession>A0A9P9EZP5</accession>
<name>A0A9P9EZP5_9HYPO</name>
<dbReference type="OrthoDB" id="10512595at2759"/>
<evidence type="ECO:0000313" key="3">
    <source>
        <dbReference type="EMBL" id="KAH7148528.1"/>
    </source>
</evidence>
<organism evidence="3 4">
    <name type="scientific">Dactylonectria macrodidyma</name>
    <dbReference type="NCBI Taxonomy" id="307937"/>
    <lineage>
        <taxon>Eukaryota</taxon>
        <taxon>Fungi</taxon>
        <taxon>Dikarya</taxon>
        <taxon>Ascomycota</taxon>
        <taxon>Pezizomycotina</taxon>
        <taxon>Sordariomycetes</taxon>
        <taxon>Hypocreomycetidae</taxon>
        <taxon>Hypocreales</taxon>
        <taxon>Nectriaceae</taxon>
        <taxon>Dactylonectria</taxon>
    </lineage>
</organism>
<reference evidence="3" key="1">
    <citation type="journal article" date="2021" name="Nat. Commun.">
        <title>Genetic determinants of endophytism in the Arabidopsis root mycobiome.</title>
        <authorList>
            <person name="Mesny F."/>
            <person name="Miyauchi S."/>
            <person name="Thiergart T."/>
            <person name="Pickel B."/>
            <person name="Atanasova L."/>
            <person name="Karlsson M."/>
            <person name="Huettel B."/>
            <person name="Barry K.W."/>
            <person name="Haridas S."/>
            <person name="Chen C."/>
            <person name="Bauer D."/>
            <person name="Andreopoulos W."/>
            <person name="Pangilinan J."/>
            <person name="LaButti K."/>
            <person name="Riley R."/>
            <person name="Lipzen A."/>
            <person name="Clum A."/>
            <person name="Drula E."/>
            <person name="Henrissat B."/>
            <person name="Kohler A."/>
            <person name="Grigoriev I.V."/>
            <person name="Martin F.M."/>
            <person name="Hacquard S."/>
        </authorList>
    </citation>
    <scope>NUCLEOTIDE SEQUENCE</scope>
    <source>
        <strain evidence="3">MPI-CAGE-AT-0147</strain>
    </source>
</reference>
<keyword evidence="2" id="KW-0472">Membrane</keyword>